<organism evidence="2 3">
    <name type="scientific">Mycena alexandri</name>
    <dbReference type="NCBI Taxonomy" id="1745969"/>
    <lineage>
        <taxon>Eukaryota</taxon>
        <taxon>Fungi</taxon>
        <taxon>Dikarya</taxon>
        <taxon>Basidiomycota</taxon>
        <taxon>Agaricomycotina</taxon>
        <taxon>Agaricomycetes</taxon>
        <taxon>Agaricomycetidae</taxon>
        <taxon>Agaricales</taxon>
        <taxon>Marasmiineae</taxon>
        <taxon>Mycenaceae</taxon>
        <taxon>Mycena</taxon>
    </lineage>
</organism>
<dbReference type="AlphaFoldDB" id="A0AAD6TFB0"/>
<feature type="compositionally biased region" description="Low complexity" evidence="1">
    <location>
        <begin position="1"/>
        <end position="12"/>
    </location>
</feature>
<protein>
    <submittedName>
        <fullName evidence="2">Uncharacterized protein</fullName>
    </submittedName>
</protein>
<dbReference type="Proteomes" id="UP001218188">
    <property type="component" value="Unassembled WGS sequence"/>
</dbReference>
<dbReference type="EMBL" id="JARJCM010000011">
    <property type="protein sequence ID" value="KAJ7042897.1"/>
    <property type="molecule type" value="Genomic_DNA"/>
</dbReference>
<name>A0AAD6TFB0_9AGAR</name>
<comment type="caution">
    <text evidence="2">The sequence shown here is derived from an EMBL/GenBank/DDBJ whole genome shotgun (WGS) entry which is preliminary data.</text>
</comment>
<accession>A0AAD6TFB0</accession>
<sequence>MATTTTPSSTPSGSVPARLLSDPNSAVCPDFASEDYDEVRAKIDAVDGIAIAKLTASWTKSNDKKKAQWIIQVEADRAQADAEEAVRRQEAEKEAAEAAKAAEAERLEAEKKKPKLGDFDVNSAPTSFIEARISAFAQKKLERREYCPLYPFTTAGLSEAAAAIMSSAEDGSSVRLGRSDDNELTFQTGPSANTHKNMVRDENLSHREFGLGWHRYIKEIGRADWPKLHVNALTQFFYGLDTHALHEQEHGSQIIRIYADRYRLEWFNTLGTANSFNIAIINDGLLTKITNEYFMKLHSKTIVA</sequence>
<reference evidence="2" key="1">
    <citation type="submission" date="2023-03" db="EMBL/GenBank/DDBJ databases">
        <title>Massive genome expansion in bonnet fungi (Mycena s.s.) driven by repeated elements and novel gene families across ecological guilds.</title>
        <authorList>
            <consortium name="Lawrence Berkeley National Laboratory"/>
            <person name="Harder C.B."/>
            <person name="Miyauchi S."/>
            <person name="Viragh M."/>
            <person name="Kuo A."/>
            <person name="Thoen E."/>
            <person name="Andreopoulos B."/>
            <person name="Lu D."/>
            <person name="Skrede I."/>
            <person name="Drula E."/>
            <person name="Henrissat B."/>
            <person name="Morin E."/>
            <person name="Kohler A."/>
            <person name="Barry K."/>
            <person name="LaButti K."/>
            <person name="Morin E."/>
            <person name="Salamov A."/>
            <person name="Lipzen A."/>
            <person name="Mereny Z."/>
            <person name="Hegedus B."/>
            <person name="Baldrian P."/>
            <person name="Stursova M."/>
            <person name="Weitz H."/>
            <person name="Taylor A."/>
            <person name="Grigoriev I.V."/>
            <person name="Nagy L.G."/>
            <person name="Martin F."/>
            <person name="Kauserud H."/>
        </authorList>
    </citation>
    <scope>NUCLEOTIDE SEQUENCE</scope>
    <source>
        <strain evidence="2">CBHHK200</strain>
    </source>
</reference>
<feature type="region of interest" description="Disordered" evidence="1">
    <location>
        <begin position="85"/>
        <end position="109"/>
    </location>
</feature>
<feature type="region of interest" description="Disordered" evidence="1">
    <location>
        <begin position="1"/>
        <end position="24"/>
    </location>
</feature>
<proteinExistence type="predicted"/>
<evidence type="ECO:0000313" key="3">
    <source>
        <dbReference type="Proteomes" id="UP001218188"/>
    </source>
</evidence>
<evidence type="ECO:0000313" key="2">
    <source>
        <dbReference type="EMBL" id="KAJ7042897.1"/>
    </source>
</evidence>
<evidence type="ECO:0000256" key="1">
    <source>
        <dbReference type="SAM" id="MobiDB-lite"/>
    </source>
</evidence>
<keyword evidence="3" id="KW-1185">Reference proteome</keyword>
<gene>
    <name evidence="2" type="ORF">C8F04DRAFT_1390291</name>
</gene>